<protein>
    <recommendedName>
        <fullName evidence="1">Rab-GAP TBC domain-containing protein</fullName>
    </recommendedName>
</protein>
<dbReference type="AlphaFoldDB" id="A0AAV8W1J9"/>
<dbReference type="SUPFAM" id="SSF47923">
    <property type="entry name" value="Ypt/Rab-GAP domain of gyp1p"/>
    <property type="match status" value="1"/>
</dbReference>
<dbReference type="InterPro" id="IPR035969">
    <property type="entry name" value="Rab-GAP_TBC_sf"/>
</dbReference>
<feature type="domain" description="Rab-GAP TBC" evidence="1">
    <location>
        <begin position="205"/>
        <end position="301"/>
    </location>
</feature>
<organism evidence="2 3">
    <name type="scientific">Exocentrus adspersus</name>
    <dbReference type="NCBI Taxonomy" id="1586481"/>
    <lineage>
        <taxon>Eukaryota</taxon>
        <taxon>Metazoa</taxon>
        <taxon>Ecdysozoa</taxon>
        <taxon>Arthropoda</taxon>
        <taxon>Hexapoda</taxon>
        <taxon>Insecta</taxon>
        <taxon>Pterygota</taxon>
        <taxon>Neoptera</taxon>
        <taxon>Endopterygota</taxon>
        <taxon>Coleoptera</taxon>
        <taxon>Polyphaga</taxon>
        <taxon>Cucujiformia</taxon>
        <taxon>Chrysomeloidea</taxon>
        <taxon>Cerambycidae</taxon>
        <taxon>Lamiinae</taxon>
        <taxon>Acanthocinini</taxon>
        <taxon>Exocentrus</taxon>
    </lineage>
</organism>
<sequence>MSTYRIEQLEECHREMFGDLVLTCPTPTSATTSTNQRKIVQPVSYPVEYRRTCSADSMVQNTSILENEKRRASALVDELLIDIYYNVHNTTTDYNSATSGKSHKNSRAEAINLQEKDVAELRSIVECFKTHVERMGSVLVRRLKRRDALRRQQEAYCDVITRQLAKRDPSEGPTAMRFTIQPAPGDSGFQQWAAAMKMVAQLPGGIPPEFRRRLWLTLAERHLAARGVDWQQVERTCFSEWSHPADAELGVQIVKDLHRTGCSLFCGEDGQENQALLKRVLLAYARWNKAVVGHDGSSTKD</sequence>
<evidence type="ECO:0000313" key="3">
    <source>
        <dbReference type="Proteomes" id="UP001159042"/>
    </source>
</evidence>
<name>A0AAV8W1J9_9CUCU</name>
<evidence type="ECO:0000259" key="1">
    <source>
        <dbReference type="PROSITE" id="PS50086"/>
    </source>
</evidence>
<comment type="caution">
    <text evidence="2">The sequence shown here is derived from an EMBL/GenBank/DDBJ whole genome shotgun (WGS) entry which is preliminary data.</text>
</comment>
<dbReference type="PANTHER" id="PTHR13399:SF2">
    <property type="entry name" value="TRANSLOCON-ASSOCIATED PROTEIN SUBUNIT GAMMA"/>
    <property type="match status" value="1"/>
</dbReference>
<keyword evidence="3" id="KW-1185">Reference proteome</keyword>
<dbReference type="PANTHER" id="PTHR13399">
    <property type="entry name" value="TRANSLOCON-ASSOCIATED PROTEIN TRAP , GAMMA SUBUNIT"/>
    <property type="match status" value="1"/>
</dbReference>
<dbReference type="Proteomes" id="UP001159042">
    <property type="component" value="Unassembled WGS sequence"/>
</dbReference>
<dbReference type="PROSITE" id="PS50086">
    <property type="entry name" value="TBC_RABGAP"/>
    <property type="match status" value="1"/>
</dbReference>
<dbReference type="InterPro" id="IPR000195">
    <property type="entry name" value="Rab-GAP-TBC_dom"/>
</dbReference>
<dbReference type="GO" id="GO:0005783">
    <property type="term" value="C:endoplasmic reticulum"/>
    <property type="evidence" value="ECO:0007669"/>
    <property type="project" value="TreeGrafter"/>
</dbReference>
<evidence type="ECO:0000313" key="2">
    <source>
        <dbReference type="EMBL" id="KAJ8920189.1"/>
    </source>
</evidence>
<gene>
    <name evidence="2" type="ORF">NQ315_011850</name>
</gene>
<dbReference type="EMBL" id="JANEYG010000015">
    <property type="protein sequence ID" value="KAJ8920189.1"/>
    <property type="molecule type" value="Genomic_DNA"/>
</dbReference>
<reference evidence="2 3" key="1">
    <citation type="journal article" date="2023" name="Insect Mol. Biol.">
        <title>Genome sequencing provides insights into the evolution of gene families encoding plant cell wall-degrading enzymes in longhorned beetles.</title>
        <authorList>
            <person name="Shin N.R."/>
            <person name="Okamura Y."/>
            <person name="Kirsch R."/>
            <person name="Pauchet Y."/>
        </authorList>
    </citation>
    <scope>NUCLEOTIDE SEQUENCE [LARGE SCALE GENOMIC DNA]</scope>
    <source>
        <strain evidence="2">EAD_L_NR</strain>
    </source>
</reference>
<accession>A0AAV8W1J9</accession>
<proteinExistence type="predicted"/>